<evidence type="ECO:0008006" key="3">
    <source>
        <dbReference type="Google" id="ProtNLM"/>
    </source>
</evidence>
<dbReference type="GO" id="GO:0016491">
    <property type="term" value="F:oxidoreductase activity"/>
    <property type="evidence" value="ECO:0007669"/>
    <property type="project" value="InterPro"/>
</dbReference>
<reference evidence="2" key="1">
    <citation type="submission" date="2016-06" db="EMBL/GenBank/DDBJ databases">
        <authorList>
            <person name="Varghese N."/>
            <person name="Submissions Spin"/>
        </authorList>
    </citation>
    <scope>NUCLEOTIDE SEQUENCE [LARGE SCALE GENOMIC DNA]</scope>
    <source>
        <strain evidence="2">DSM 44875</strain>
    </source>
</reference>
<protein>
    <recommendedName>
        <fullName evidence="3">Nitroreductase</fullName>
    </recommendedName>
</protein>
<dbReference type="SUPFAM" id="SSF55469">
    <property type="entry name" value="FMN-dependent nitroreductase-like"/>
    <property type="match status" value="1"/>
</dbReference>
<evidence type="ECO:0000313" key="2">
    <source>
        <dbReference type="Proteomes" id="UP000198243"/>
    </source>
</evidence>
<dbReference type="NCBIfam" id="NF047509">
    <property type="entry name" value="Rv3131_FMN_oxido"/>
    <property type="match status" value="1"/>
</dbReference>
<dbReference type="Gene3D" id="3.40.109.10">
    <property type="entry name" value="NADH Oxidase"/>
    <property type="match status" value="1"/>
</dbReference>
<dbReference type="AlphaFoldDB" id="A0A1C4U613"/>
<dbReference type="PANTHER" id="PTHR23026:SF123">
    <property type="entry name" value="NAD(P)H NITROREDUCTASE RV3131-RELATED"/>
    <property type="match status" value="1"/>
</dbReference>
<organism evidence="1 2">
    <name type="scientific">Micromonospora coriariae</name>
    <dbReference type="NCBI Taxonomy" id="285665"/>
    <lineage>
        <taxon>Bacteria</taxon>
        <taxon>Bacillati</taxon>
        <taxon>Actinomycetota</taxon>
        <taxon>Actinomycetes</taxon>
        <taxon>Micromonosporales</taxon>
        <taxon>Micromonosporaceae</taxon>
        <taxon>Micromonospora</taxon>
    </lineage>
</organism>
<dbReference type="EMBL" id="LT607412">
    <property type="protein sequence ID" value="SCE67155.1"/>
    <property type="molecule type" value="Genomic_DNA"/>
</dbReference>
<dbReference type="InterPro" id="IPR000415">
    <property type="entry name" value="Nitroreductase-like"/>
</dbReference>
<name>A0A1C4U613_9ACTN</name>
<dbReference type="RefSeq" id="WP_089016476.1">
    <property type="nucleotide sequence ID" value="NZ_LT607412.1"/>
</dbReference>
<sequence>MSSSTSYTEQLTDALVDAAIQAVRHAPSVLNTQPWRWRVHPARLELFADRSRQLSAMDPDGRLLMLSCGVVLDHVRVSLAAQGWVSHIRRTSSTSTPELLATLTSFDRVEITPKAQHQAHAMRRRYTDRRPVSEQPLSPAVIRAVAASADGRVRLHVLSPDQVLDLSAAASRAVTVAAKDAFARAELEYWTSRTMPEGSGLPAAVLPDHCPQTSVPGRRFGHPGTLPIGSGHDRAATYALLYGDEDVAERWLEAGEALSTVWLTATALNVSVLPLSDVVSVPATREALRRMLRTFDHPYLALRLGIAEPQSGTPPRTPRLPAAQLIDAVPWTT</sequence>
<proteinExistence type="predicted"/>
<keyword evidence="2" id="KW-1185">Reference proteome</keyword>
<dbReference type="InterPro" id="IPR050627">
    <property type="entry name" value="Nitroreductase/BluB"/>
</dbReference>
<dbReference type="OrthoDB" id="8156917at2"/>
<dbReference type="Proteomes" id="UP000198243">
    <property type="component" value="Chromosome I"/>
</dbReference>
<dbReference type="PANTHER" id="PTHR23026">
    <property type="entry name" value="NADPH NITROREDUCTASE"/>
    <property type="match status" value="1"/>
</dbReference>
<accession>A0A1C4U613</accession>
<evidence type="ECO:0000313" key="1">
    <source>
        <dbReference type="EMBL" id="SCE67155.1"/>
    </source>
</evidence>
<gene>
    <name evidence="1" type="ORF">GA0070607_0203</name>
</gene>